<gene>
    <name evidence="2" type="ORF">PPENT_87.1.T0590052</name>
</gene>
<keyword evidence="3" id="KW-1185">Reference proteome</keyword>
<comment type="caution">
    <text evidence="2">The sequence shown here is derived from an EMBL/GenBank/DDBJ whole genome shotgun (WGS) entry which is preliminary data.</text>
</comment>
<proteinExistence type="predicted"/>
<protein>
    <recommendedName>
        <fullName evidence="4">Transmembrane protein</fullName>
    </recommendedName>
</protein>
<dbReference type="AlphaFoldDB" id="A0A8S1V6U7"/>
<keyword evidence="1" id="KW-1133">Transmembrane helix</keyword>
<sequence>MLYRKIKILSLFFNCVLMIQDIIMQLFIIFVFIQSKFQSEIPQFLICELVNRNGTSQYDQIDSRISYESHLQLNKNIS</sequence>
<evidence type="ECO:0000313" key="2">
    <source>
        <dbReference type="EMBL" id="CAD8173318.1"/>
    </source>
</evidence>
<evidence type="ECO:0000313" key="3">
    <source>
        <dbReference type="Proteomes" id="UP000689195"/>
    </source>
</evidence>
<reference evidence="2" key="1">
    <citation type="submission" date="2021-01" db="EMBL/GenBank/DDBJ databases">
        <authorList>
            <consortium name="Genoscope - CEA"/>
            <person name="William W."/>
        </authorList>
    </citation>
    <scope>NUCLEOTIDE SEQUENCE</scope>
</reference>
<evidence type="ECO:0008006" key="4">
    <source>
        <dbReference type="Google" id="ProtNLM"/>
    </source>
</evidence>
<dbReference type="Proteomes" id="UP000689195">
    <property type="component" value="Unassembled WGS sequence"/>
</dbReference>
<feature type="transmembrane region" description="Helical" evidence="1">
    <location>
        <begin position="12"/>
        <end position="33"/>
    </location>
</feature>
<evidence type="ECO:0000256" key="1">
    <source>
        <dbReference type="SAM" id="Phobius"/>
    </source>
</evidence>
<organism evidence="2 3">
    <name type="scientific">Paramecium pentaurelia</name>
    <dbReference type="NCBI Taxonomy" id="43138"/>
    <lineage>
        <taxon>Eukaryota</taxon>
        <taxon>Sar</taxon>
        <taxon>Alveolata</taxon>
        <taxon>Ciliophora</taxon>
        <taxon>Intramacronucleata</taxon>
        <taxon>Oligohymenophorea</taxon>
        <taxon>Peniculida</taxon>
        <taxon>Parameciidae</taxon>
        <taxon>Paramecium</taxon>
    </lineage>
</organism>
<dbReference type="EMBL" id="CAJJDO010000059">
    <property type="protein sequence ID" value="CAD8173318.1"/>
    <property type="molecule type" value="Genomic_DNA"/>
</dbReference>
<keyword evidence="1" id="KW-0812">Transmembrane</keyword>
<name>A0A8S1V6U7_9CILI</name>
<accession>A0A8S1V6U7</accession>
<keyword evidence="1" id="KW-0472">Membrane</keyword>